<organism evidence="2">
    <name type="scientific">Picea glauca</name>
    <name type="common">White spruce</name>
    <name type="synonym">Pinus glauca</name>
    <dbReference type="NCBI Taxonomy" id="3330"/>
    <lineage>
        <taxon>Eukaryota</taxon>
        <taxon>Viridiplantae</taxon>
        <taxon>Streptophyta</taxon>
        <taxon>Embryophyta</taxon>
        <taxon>Tracheophyta</taxon>
        <taxon>Spermatophyta</taxon>
        <taxon>Pinopsida</taxon>
        <taxon>Pinidae</taxon>
        <taxon>Conifers I</taxon>
        <taxon>Pinales</taxon>
        <taxon>Pinaceae</taxon>
        <taxon>Picea</taxon>
    </lineage>
</organism>
<reference evidence="2" key="1">
    <citation type="journal article" date="2015" name="Genome Biol. Evol.">
        <title>Organellar Genomes of White Spruce (Picea glauca): Assembly and Annotation.</title>
        <authorList>
            <person name="Jackman S.D."/>
            <person name="Warren R.L."/>
            <person name="Gibb E.A."/>
            <person name="Vandervalk B.P."/>
            <person name="Mohamadi H."/>
            <person name="Chu J."/>
            <person name="Raymond A."/>
            <person name="Pleasance S."/>
            <person name="Coope R."/>
            <person name="Wildung M.R."/>
            <person name="Ritland C.E."/>
            <person name="Bousquet J."/>
            <person name="Jones S.J."/>
            <person name="Bohlmann J."/>
            <person name="Birol I."/>
        </authorList>
    </citation>
    <scope>NUCLEOTIDE SEQUENCE [LARGE SCALE GENOMIC DNA]</scope>
    <source>
        <tissue evidence="2">Flushing bud</tissue>
    </source>
</reference>
<evidence type="ECO:0000313" key="2">
    <source>
        <dbReference type="EMBL" id="KUM45616.1"/>
    </source>
</evidence>
<gene>
    <name evidence="2" type="ORF">ABT39_MTgene2452</name>
</gene>
<protein>
    <recommendedName>
        <fullName evidence="3">Secreted protein</fullName>
    </recommendedName>
</protein>
<evidence type="ECO:0000256" key="1">
    <source>
        <dbReference type="SAM" id="SignalP"/>
    </source>
</evidence>
<sequence>MSFQLALLISCSIAWRSWLVRLVHLTLTNLPGHVGMKSCYSTFSLSRSGYFNLRDILTLGSQLLEMAMLRKRKSISFPDGG</sequence>
<keyword evidence="1" id="KW-0732">Signal</keyword>
<feature type="chain" id="PRO_5007100107" description="Secreted protein" evidence="1">
    <location>
        <begin position="20"/>
        <end position="81"/>
    </location>
</feature>
<proteinExistence type="predicted"/>
<geneLocation type="mitochondrion" evidence="2"/>
<keyword evidence="2" id="KW-0496">Mitochondrion</keyword>
<dbReference type="AlphaFoldDB" id="A0A101LUM7"/>
<comment type="caution">
    <text evidence="2">The sequence shown here is derived from an EMBL/GenBank/DDBJ whole genome shotgun (WGS) entry which is preliminary data.</text>
</comment>
<accession>A0A101LUM7</accession>
<name>A0A101LUM7_PICGL</name>
<evidence type="ECO:0008006" key="3">
    <source>
        <dbReference type="Google" id="ProtNLM"/>
    </source>
</evidence>
<feature type="signal peptide" evidence="1">
    <location>
        <begin position="1"/>
        <end position="19"/>
    </location>
</feature>
<dbReference type="EMBL" id="LKAM01000017">
    <property type="protein sequence ID" value="KUM45616.1"/>
    <property type="molecule type" value="Genomic_DNA"/>
</dbReference>